<reference evidence="9" key="1">
    <citation type="submission" date="2019-10" db="EMBL/GenBank/DDBJ databases">
        <authorList>
            <person name="Zhang R."/>
            <person name="Pan Y."/>
            <person name="Wang J."/>
            <person name="Ma R."/>
            <person name="Yu S."/>
        </authorList>
    </citation>
    <scope>NUCLEOTIDE SEQUENCE</scope>
    <source>
        <strain evidence="9">LA-IB0</strain>
        <tissue evidence="9">Leaf</tissue>
    </source>
</reference>
<gene>
    <name evidence="9" type="ORF">BUALT_Bualt11G0083700</name>
</gene>
<evidence type="ECO:0000256" key="3">
    <source>
        <dbReference type="ARBA" id="ARBA00022821"/>
    </source>
</evidence>
<evidence type="ECO:0000256" key="2">
    <source>
        <dbReference type="ARBA" id="ARBA00022475"/>
    </source>
</evidence>
<dbReference type="AlphaFoldDB" id="A0AAV6X0L3"/>
<evidence type="ECO:0000313" key="10">
    <source>
        <dbReference type="Proteomes" id="UP000826271"/>
    </source>
</evidence>
<evidence type="ECO:0000259" key="8">
    <source>
        <dbReference type="PROSITE" id="PS01031"/>
    </source>
</evidence>
<dbReference type="InterPro" id="IPR008978">
    <property type="entry name" value="HSP20-like_chaperone"/>
</dbReference>
<dbReference type="PANTHER" id="PTHR43670">
    <property type="entry name" value="HEAT SHOCK PROTEIN 26"/>
    <property type="match status" value="1"/>
</dbReference>
<protein>
    <recommendedName>
        <fullName evidence="8">SHSP domain-containing protein</fullName>
    </recommendedName>
</protein>
<evidence type="ECO:0000256" key="1">
    <source>
        <dbReference type="ARBA" id="ARBA00004162"/>
    </source>
</evidence>
<feature type="transmembrane region" description="Helical" evidence="7">
    <location>
        <begin position="159"/>
        <end position="184"/>
    </location>
</feature>
<dbReference type="Pfam" id="PF00011">
    <property type="entry name" value="HSP20"/>
    <property type="match status" value="1"/>
</dbReference>
<dbReference type="EMBL" id="WHWC01000011">
    <property type="protein sequence ID" value="KAG8373987.1"/>
    <property type="molecule type" value="Genomic_DNA"/>
</dbReference>
<dbReference type="Gene3D" id="2.60.40.790">
    <property type="match status" value="1"/>
</dbReference>
<evidence type="ECO:0000256" key="6">
    <source>
        <dbReference type="SAM" id="MobiDB-lite"/>
    </source>
</evidence>
<keyword evidence="3" id="KW-0611">Plant defense</keyword>
<proteinExistence type="inferred from homology"/>
<name>A0AAV6X0L3_9LAMI</name>
<comment type="caution">
    <text evidence="9">The sequence shown here is derived from an EMBL/GenBank/DDBJ whole genome shotgun (WGS) entry which is preliminary data.</text>
</comment>
<evidence type="ECO:0000256" key="5">
    <source>
        <dbReference type="RuleBase" id="RU003616"/>
    </source>
</evidence>
<dbReference type="InterPro" id="IPR002068">
    <property type="entry name" value="A-crystallin/Hsp20_dom"/>
</dbReference>
<dbReference type="Proteomes" id="UP000826271">
    <property type="component" value="Unassembled WGS sequence"/>
</dbReference>
<feature type="region of interest" description="Disordered" evidence="6">
    <location>
        <begin position="111"/>
        <end position="152"/>
    </location>
</feature>
<evidence type="ECO:0000313" key="9">
    <source>
        <dbReference type="EMBL" id="KAG8373987.1"/>
    </source>
</evidence>
<dbReference type="GO" id="GO:0034605">
    <property type="term" value="P:cellular response to heat"/>
    <property type="evidence" value="ECO:0007669"/>
    <property type="project" value="TreeGrafter"/>
</dbReference>
<evidence type="ECO:0000256" key="4">
    <source>
        <dbReference type="PROSITE-ProRule" id="PRU00285"/>
    </source>
</evidence>
<feature type="domain" description="SHSP" evidence="8">
    <location>
        <begin position="10"/>
        <end position="117"/>
    </location>
</feature>
<dbReference type="GO" id="GO:0006952">
    <property type="term" value="P:defense response"/>
    <property type="evidence" value="ECO:0007669"/>
    <property type="project" value="UniProtKB-KW"/>
</dbReference>
<dbReference type="PROSITE" id="PS01031">
    <property type="entry name" value="SHSP"/>
    <property type="match status" value="1"/>
</dbReference>
<keyword evidence="7" id="KW-0472">Membrane</keyword>
<keyword evidence="2" id="KW-1003">Cell membrane</keyword>
<keyword evidence="10" id="KW-1185">Reference proteome</keyword>
<dbReference type="CDD" id="cd06464">
    <property type="entry name" value="ACD_sHsps-like"/>
    <property type="match status" value="1"/>
</dbReference>
<organism evidence="9 10">
    <name type="scientific">Buddleja alternifolia</name>
    <dbReference type="NCBI Taxonomy" id="168488"/>
    <lineage>
        <taxon>Eukaryota</taxon>
        <taxon>Viridiplantae</taxon>
        <taxon>Streptophyta</taxon>
        <taxon>Embryophyta</taxon>
        <taxon>Tracheophyta</taxon>
        <taxon>Spermatophyta</taxon>
        <taxon>Magnoliopsida</taxon>
        <taxon>eudicotyledons</taxon>
        <taxon>Gunneridae</taxon>
        <taxon>Pentapetalae</taxon>
        <taxon>asterids</taxon>
        <taxon>lamiids</taxon>
        <taxon>Lamiales</taxon>
        <taxon>Scrophulariaceae</taxon>
        <taxon>Buddlejeae</taxon>
        <taxon>Buddleja</taxon>
    </lineage>
</organism>
<keyword evidence="7" id="KW-0812">Transmembrane</keyword>
<accession>A0AAV6X0L3</accession>
<dbReference type="SUPFAM" id="SSF49764">
    <property type="entry name" value="HSP20-like chaperones"/>
    <property type="match status" value="1"/>
</dbReference>
<comment type="similarity">
    <text evidence="4 5">Belongs to the small heat shock protein (HSP20) family.</text>
</comment>
<dbReference type="GO" id="GO:0005886">
    <property type="term" value="C:plasma membrane"/>
    <property type="evidence" value="ECO:0007669"/>
    <property type="project" value="UniProtKB-SubCell"/>
</dbReference>
<sequence>MEGKGDNEEGAAYEEFEPYCKWQRKEDHDILEIHLPEFKKEQLRVQITNHGFLKISGERPLDLSRKTKFHKEFSIFSSNYDTAAFHAKFIQGWLRITMPKRKIPEKLSAETPKIDDPIPKTETTIDQTKAPPSPGDGVGGVSTESEFQDRKSRTLRQRLAKVAVTLAATAAMMAVLVAYVAYMYKSTVAEVDD</sequence>
<dbReference type="PANTHER" id="PTHR43670:SF118">
    <property type="entry name" value="HSP20_ALPHA CRYSTALLIN FAMILY PROTEIN"/>
    <property type="match status" value="1"/>
</dbReference>
<evidence type="ECO:0000256" key="7">
    <source>
        <dbReference type="SAM" id="Phobius"/>
    </source>
</evidence>
<comment type="subcellular location">
    <subcellularLocation>
        <location evidence="1">Cell membrane</location>
        <topology evidence="1">Single-pass membrane protein</topology>
    </subcellularLocation>
</comment>
<keyword evidence="7" id="KW-1133">Transmembrane helix</keyword>